<dbReference type="RefSeq" id="WP_166411586.1">
    <property type="nucleotide sequence ID" value="NZ_CP049869.1"/>
</dbReference>
<dbReference type="Pfam" id="PF07238">
    <property type="entry name" value="PilZ"/>
    <property type="match status" value="1"/>
</dbReference>
<name>A0A6G7YR25_9SPHN</name>
<accession>A0A6G7YR25</accession>
<sequence>MATRVALDMRREPGWVGREERLPVQLNGYARRADDQVFPVVIHDLSCDGCRIECTDRILEIGEWLSLDVAGLQSFRAQVRWSLLGSAGIRFED</sequence>
<evidence type="ECO:0000313" key="2">
    <source>
        <dbReference type="EMBL" id="QIK79195.1"/>
    </source>
</evidence>
<dbReference type="EMBL" id="CP049869">
    <property type="protein sequence ID" value="QIK79195.1"/>
    <property type="molecule type" value="Genomic_DNA"/>
</dbReference>
<reference evidence="2 3" key="1">
    <citation type="submission" date="2020-03" db="EMBL/GenBank/DDBJ databases">
        <title>Sphingomonas sp. nov., isolated from fish.</title>
        <authorList>
            <person name="Hyun D.-W."/>
            <person name="Bae J.-W."/>
        </authorList>
    </citation>
    <scope>NUCLEOTIDE SEQUENCE [LARGE SCALE GENOMIC DNA]</scope>
    <source>
        <strain evidence="2 3">HDW15B</strain>
    </source>
</reference>
<evidence type="ECO:0000313" key="3">
    <source>
        <dbReference type="Proteomes" id="UP000503222"/>
    </source>
</evidence>
<gene>
    <name evidence="2" type="ORF">G7077_10110</name>
</gene>
<evidence type="ECO:0000259" key="1">
    <source>
        <dbReference type="Pfam" id="PF07238"/>
    </source>
</evidence>
<organism evidence="2 3">
    <name type="scientific">Sphingomonas piscis</name>
    <dbReference type="NCBI Taxonomy" id="2714943"/>
    <lineage>
        <taxon>Bacteria</taxon>
        <taxon>Pseudomonadati</taxon>
        <taxon>Pseudomonadota</taxon>
        <taxon>Alphaproteobacteria</taxon>
        <taxon>Sphingomonadales</taxon>
        <taxon>Sphingomonadaceae</taxon>
        <taxon>Sphingomonas</taxon>
    </lineage>
</organism>
<dbReference type="SUPFAM" id="SSF141371">
    <property type="entry name" value="PilZ domain-like"/>
    <property type="match status" value="1"/>
</dbReference>
<dbReference type="Proteomes" id="UP000503222">
    <property type="component" value="Chromosome"/>
</dbReference>
<dbReference type="AlphaFoldDB" id="A0A6G7YR25"/>
<dbReference type="KEGG" id="spii:G7077_10110"/>
<keyword evidence="3" id="KW-1185">Reference proteome</keyword>
<dbReference type="GO" id="GO:0035438">
    <property type="term" value="F:cyclic-di-GMP binding"/>
    <property type="evidence" value="ECO:0007669"/>
    <property type="project" value="InterPro"/>
</dbReference>
<dbReference type="InterPro" id="IPR009875">
    <property type="entry name" value="PilZ_domain"/>
</dbReference>
<protein>
    <submittedName>
        <fullName evidence="2">PilZ domain-containing protein</fullName>
    </submittedName>
</protein>
<feature type="domain" description="PilZ" evidence="1">
    <location>
        <begin position="18"/>
        <end position="92"/>
    </location>
</feature>
<proteinExistence type="predicted"/>